<evidence type="ECO:0000313" key="2">
    <source>
        <dbReference type="Proteomes" id="UP001470230"/>
    </source>
</evidence>
<dbReference type="Proteomes" id="UP001470230">
    <property type="component" value="Unassembled WGS sequence"/>
</dbReference>
<sequence>MTYANVQYQNRGNDEGDVLNFFNDKLRNLIQRNSGDNTFSIVQENCHDKDEPVNLNTKTKLRLTHSAHTMSQIEKGFVEIFLQLKLKLDAEKPLFYDKAHRHLQYIFVGFKDAVELISEAFFWVDGRLVDNYHQNEMIRESFAYNCIRGKDAKKACPHSHSLWEDVCMMSPNVCGCYIPIEKFFAAGAADEEVPRENGKDTIDESKKKEQARFKPDKEVDVEIKLCIPFTDQLVLQAWRLYPNRILGEMEEEVKFAVNGLVWCQVNPKHVAEVKKFWQMAVQTEYGTPDYLPITNHFVQINNPAIIVQETKYIISDTDKEFGIPNAVDNTALKYYGTSTTPSV</sequence>
<name>A0ABR2HVD2_9EUKA</name>
<gene>
    <name evidence="1" type="ORF">M9Y10_017126</name>
</gene>
<reference evidence="1 2" key="1">
    <citation type="submission" date="2024-04" db="EMBL/GenBank/DDBJ databases">
        <title>Tritrichomonas musculus Genome.</title>
        <authorList>
            <person name="Alves-Ferreira E."/>
            <person name="Grigg M."/>
            <person name="Lorenzi H."/>
            <person name="Galac M."/>
        </authorList>
    </citation>
    <scope>NUCLEOTIDE SEQUENCE [LARGE SCALE GENOMIC DNA]</scope>
    <source>
        <strain evidence="1 2">EAF2021</strain>
    </source>
</reference>
<evidence type="ECO:0000313" key="1">
    <source>
        <dbReference type="EMBL" id="KAK8853565.1"/>
    </source>
</evidence>
<proteinExistence type="predicted"/>
<comment type="caution">
    <text evidence="1">The sequence shown here is derived from an EMBL/GenBank/DDBJ whole genome shotgun (WGS) entry which is preliminary data.</text>
</comment>
<dbReference type="EMBL" id="JAPFFF010000022">
    <property type="protein sequence ID" value="KAK8853565.1"/>
    <property type="molecule type" value="Genomic_DNA"/>
</dbReference>
<accession>A0ABR2HVD2</accession>
<protein>
    <submittedName>
        <fullName evidence="1">Uncharacterized protein</fullName>
    </submittedName>
</protein>
<keyword evidence="2" id="KW-1185">Reference proteome</keyword>
<organism evidence="1 2">
    <name type="scientific">Tritrichomonas musculus</name>
    <dbReference type="NCBI Taxonomy" id="1915356"/>
    <lineage>
        <taxon>Eukaryota</taxon>
        <taxon>Metamonada</taxon>
        <taxon>Parabasalia</taxon>
        <taxon>Tritrichomonadida</taxon>
        <taxon>Tritrichomonadidae</taxon>
        <taxon>Tritrichomonas</taxon>
    </lineage>
</organism>